<proteinExistence type="inferred from homology"/>
<dbReference type="InterPro" id="IPR051487">
    <property type="entry name" value="Ser/Thr_Proteases_Immune/Dev"/>
</dbReference>
<comment type="caution">
    <text evidence="3">Lacks conserved residue(s) required for the propagation of feature annotation.</text>
</comment>
<evidence type="ECO:0000259" key="4">
    <source>
        <dbReference type="PROSITE" id="PS50240"/>
    </source>
</evidence>
<dbReference type="PANTHER" id="PTHR24256">
    <property type="entry name" value="TRYPTASE-RELATED"/>
    <property type="match status" value="1"/>
</dbReference>
<dbReference type="SMART" id="SM00032">
    <property type="entry name" value="CCP"/>
    <property type="match status" value="1"/>
</dbReference>
<dbReference type="InterPro" id="IPR001254">
    <property type="entry name" value="Trypsin_dom"/>
</dbReference>
<feature type="domain" description="Sushi" evidence="5">
    <location>
        <begin position="131"/>
        <end position="195"/>
    </location>
</feature>
<dbReference type="GO" id="GO:0006508">
    <property type="term" value="P:proteolysis"/>
    <property type="evidence" value="ECO:0007669"/>
    <property type="project" value="InterPro"/>
</dbReference>
<dbReference type="GO" id="GO:0004252">
    <property type="term" value="F:serine-type endopeptidase activity"/>
    <property type="evidence" value="ECO:0007669"/>
    <property type="project" value="InterPro"/>
</dbReference>
<organism evidence="6 7">
    <name type="scientific">Manduca sexta</name>
    <name type="common">Tobacco hawkmoth</name>
    <name type="synonym">Tobacco hornworm</name>
    <dbReference type="NCBI Taxonomy" id="7130"/>
    <lineage>
        <taxon>Eukaryota</taxon>
        <taxon>Metazoa</taxon>
        <taxon>Ecdysozoa</taxon>
        <taxon>Arthropoda</taxon>
        <taxon>Hexapoda</taxon>
        <taxon>Insecta</taxon>
        <taxon>Pterygota</taxon>
        <taxon>Neoptera</taxon>
        <taxon>Endopterygota</taxon>
        <taxon>Lepidoptera</taxon>
        <taxon>Glossata</taxon>
        <taxon>Ditrysia</taxon>
        <taxon>Bombycoidea</taxon>
        <taxon>Sphingidae</taxon>
        <taxon>Sphinginae</taxon>
        <taxon>Sphingini</taxon>
        <taxon>Manduca</taxon>
    </lineage>
</organism>
<dbReference type="Pfam" id="PF00089">
    <property type="entry name" value="Trypsin"/>
    <property type="match status" value="2"/>
</dbReference>
<evidence type="ECO:0000313" key="7">
    <source>
        <dbReference type="Proteomes" id="UP000791440"/>
    </source>
</evidence>
<dbReference type="PROSITE" id="PS00134">
    <property type="entry name" value="TRYPSIN_HIS"/>
    <property type="match status" value="1"/>
</dbReference>
<dbReference type="EMBL" id="JH668670">
    <property type="protein sequence ID" value="KAG6460436.1"/>
    <property type="molecule type" value="Genomic_DNA"/>
</dbReference>
<protein>
    <submittedName>
        <fullName evidence="6">Uncharacterized protein</fullName>
    </submittedName>
</protein>
<keyword evidence="1" id="KW-1015">Disulfide bond</keyword>
<dbReference type="InterPro" id="IPR018114">
    <property type="entry name" value="TRYPSIN_HIS"/>
</dbReference>
<dbReference type="PROSITE" id="PS50240">
    <property type="entry name" value="TRYPSIN_DOM"/>
    <property type="match status" value="2"/>
</dbReference>
<dbReference type="CDD" id="cd00033">
    <property type="entry name" value="CCP"/>
    <property type="match status" value="1"/>
</dbReference>
<feature type="domain" description="Peptidase S1" evidence="4">
    <location>
        <begin position="274"/>
        <end position="533"/>
    </location>
</feature>
<dbReference type="Proteomes" id="UP000791440">
    <property type="component" value="Unassembled WGS sequence"/>
</dbReference>
<dbReference type="SMART" id="SM00020">
    <property type="entry name" value="Tryp_SPc"/>
    <property type="match status" value="1"/>
</dbReference>
<dbReference type="Pfam" id="PF00084">
    <property type="entry name" value="Sushi"/>
    <property type="match status" value="1"/>
</dbReference>
<gene>
    <name evidence="6" type="ORF">O3G_MSEX011964</name>
</gene>
<name>A0A921ZND0_MANSE</name>
<keyword evidence="7" id="KW-1185">Reference proteome</keyword>
<reference evidence="6" key="2">
    <citation type="submission" date="2020-12" db="EMBL/GenBank/DDBJ databases">
        <authorList>
            <person name="Kanost M."/>
        </authorList>
    </citation>
    <scope>NUCLEOTIDE SEQUENCE</scope>
</reference>
<dbReference type="InterPro" id="IPR000436">
    <property type="entry name" value="Sushi_SCR_CCP_dom"/>
</dbReference>
<dbReference type="AlphaFoldDB" id="A0A921ZND0"/>
<comment type="similarity">
    <text evidence="2">Belongs to the peptidase S1 family. CLIP subfamily.</text>
</comment>
<evidence type="ECO:0000313" key="6">
    <source>
        <dbReference type="EMBL" id="KAG6460436.1"/>
    </source>
</evidence>
<accession>A0A921ZND0</accession>
<comment type="caution">
    <text evidence="6">The sequence shown here is derived from an EMBL/GenBank/DDBJ whole genome shotgun (WGS) entry which is preliminary data.</text>
</comment>
<evidence type="ECO:0000259" key="5">
    <source>
        <dbReference type="PROSITE" id="PS50923"/>
    </source>
</evidence>
<evidence type="ECO:0000256" key="1">
    <source>
        <dbReference type="ARBA" id="ARBA00023157"/>
    </source>
</evidence>
<sequence length="533" mass="58561">MVKEIHIPPQFKGRNTNYQNDIAVVVMSDPVTYKVDIRPICLNFDIQFERLQLKDGIMGKIGTWNVSRETLKLSKTLKVVENPYIDAATCISESPASFRTSITADKICIGYVNAYAPFFTAADKGSPDSSSLCVLPEYPDHGTYEPQNSKTGKPGQSFDSVALNYTCQQPYRLVGRSVIFCVSGVWSEPPPTCARFCNLKHNPSAEYKCTGAGGNEQRACDEYERNGTIAMAKCRFGYYSPSALPNMKCLDGTWDYVAKCSVECGTIAPDDSLVLDGSVGKSDKLPWHATIYTTTVRPYMQICGGTLITRSAVISAAHCFWRDGEVLPKDNYAVALGKISRAWTSPADVNAHKSDVKEIHIPPQFKGMNTNYQNDIAVVVMSDPVTYKVDIRPICLNFDVQFERLQLKDGIMGKIGTWNLNRKTLELSKTLKVVENPYIDAATCISESPASFRPYITADKICIGYVNGTGPCRGDGGAGVAFPSQEQGVQRYYLRGVISTAPTGDDGNLCSDGFVTATAIGHQEHFIKQFISV</sequence>
<keyword evidence="3" id="KW-0768">Sushi</keyword>
<feature type="domain" description="Peptidase S1" evidence="4">
    <location>
        <begin position="1"/>
        <end position="207"/>
    </location>
</feature>
<evidence type="ECO:0000256" key="3">
    <source>
        <dbReference type="PROSITE-ProRule" id="PRU00302"/>
    </source>
</evidence>
<reference evidence="6" key="1">
    <citation type="journal article" date="2016" name="Insect Biochem. Mol. Biol.">
        <title>Multifaceted biological insights from a draft genome sequence of the tobacco hornworm moth, Manduca sexta.</title>
        <authorList>
            <person name="Kanost M.R."/>
            <person name="Arrese E.L."/>
            <person name="Cao X."/>
            <person name="Chen Y.R."/>
            <person name="Chellapilla S."/>
            <person name="Goldsmith M.R."/>
            <person name="Grosse-Wilde E."/>
            <person name="Heckel D.G."/>
            <person name="Herndon N."/>
            <person name="Jiang H."/>
            <person name="Papanicolaou A."/>
            <person name="Qu J."/>
            <person name="Soulages J.L."/>
            <person name="Vogel H."/>
            <person name="Walters J."/>
            <person name="Waterhouse R.M."/>
            <person name="Ahn S.J."/>
            <person name="Almeida F.C."/>
            <person name="An C."/>
            <person name="Aqrawi P."/>
            <person name="Bretschneider A."/>
            <person name="Bryant W.B."/>
            <person name="Bucks S."/>
            <person name="Chao H."/>
            <person name="Chevignon G."/>
            <person name="Christen J.M."/>
            <person name="Clarke D.F."/>
            <person name="Dittmer N.T."/>
            <person name="Ferguson L.C.F."/>
            <person name="Garavelou S."/>
            <person name="Gordon K.H.J."/>
            <person name="Gunaratna R.T."/>
            <person name="Han Y."/>
            <person name="Hauser F."/>
            <person name="He Y."/>
            <person name="Heidel-Fischer H."/>
            <person name="Hirsh A."/>
            <person name="Hu Y."/>
            <person name="Jiang H."/>
            <person name="Kalra D."/>
            <person name="Klinner C."/>
            <person name="Konig C."/>
            <person name="Kovar C."/>
            <person name="Kroll A.R."/>
            <person name="Kuwar S.S."/>
            <person name="Lee S.L."/>
            <person name="Lehman R."/>
            <person name="Li K."/>
            <person name="Li Z."/>
            <person name="Liang H."/>
            <person name="Lovelace S."/>
            <person name="Lu Z."/>
            <person name="Mansfield J.H."/>
            <person name="McCulloch K.J."/>
            <person name="Mathew T."/>
            <person name="Morton B."/>
            <person name="Muzny D.M."/>
            <person name="Neunemann D."/>
            <person name="Ongeri F."/>
            <person name="Pauchet Y."/>
            <person name="Pu L.L."/>
            <person name="Pyrousis I."/>
            <person name="Rao X.J."/>
            <person name="Redding A."/>
            <person name="Roesel C."/>
            <person name="Sanchez-Gracia A."/>
            <person name="Schaack S."/>
            <person name="Shukla A."/>
            <person name="Tetreau G."/>
            <person name="Wang Y."/>
            <person name="Xiong G.H."/>
            <person name="Traut W."/>
            <person name="Walsh T.K."/>
            <person name="Worley K.C."/>
            <person name="Wu D."/>
            <person name="Wu W."/>
            <person name="Wu Y.Q."/>
            <person name="Zhang X."/>
            <person name="Zou Z."/>
            <person name="Zucker H."/>
            <person name="Briscoe A.D."/>
            <person name="Burmester T."/>
            <person name="Clem R.J."/>
            <person name="Feyereisen R."/>
            <person name="Grimmelikhuijzen C.J.P."/>
            <person name="Hamodrakas S.J."/>
            <person name="Hansson B.S."/>
            <person name="Huguet E."/>
            <person name="Jermiin L.S."/>
            <person name="Lan Q."/>
            <person name="Lehman H.K."/>
            <person name="Lorenzen M."/>
            <person name="Merzendorfer H."/>
            <person name="Michalopoulos I."/>
            <person name="Morton D.B."/>
            <person name="Muthukrishnan S."/>
            <person name="Oakeshott J.G."/>
            <person name="Palmer W."/>
            <person name="Park Y."/>
            <person name="Passarelli A.L."/>
            <person name="Rozas J."/>
            <person name="Schwartz L.M."/>
            <person name="Smith W."/>
            <person name="Southgate A."/>
            <person name="Vilcinskas A."/>
            <person name="Vogt R."/>
            <person name="Wang P."/>
            <person name="Werren J."/>
            <person name="Yu X.Q."/>
            <person name="Zhou J.J."/>
            <person name="Brown S.J."/>
            <person name="Scherer S.E."/>
            <person name="Richards S."/>
            <person name="Blissard G.W."/>
        </authorList>
    </citation>
    <scope>NUCLEOTIDE SEQUENCE</scope>
</reference>
<dbReference type="PROSITE" id="PS50923">
    <property type="entry name" value="SUSHI"/>
    <property type="match status" value="1"/>
</dbReference>
<evidence type="ECO:0000256" key="2">
    <source>
        <dbReference type="ARBA" id="ARBA00024195"/>
    </source>
</evidence>